<protein>
    <submittedName>
        <fullName evidence="3">Uncharacterized protein</fullName>
    </submittedName>
</protein>
<dbReference type="EMBL" id="VXIT01000009">
    <property type="protein sequence ID" value="KAA6410287.1"/>
    <property type="molecule type" value="Genomic_DNA"/>
</dbReference>
<dbReference type="Proteomes" id="UP000324767">
    <property type="component" value="Unassembled WGS sequence"/>
</dbReference>
<keyword evidence="2" id="KW-0472">Membrane</keyword>
<reference evidence="3 4" key="1">
    <citation type="submission" date="2019-09" db="EMBL/GenBank/DDBJ databases">
        <title>The hologenome of the rock-dwelling lichen Lasallia pustulata.</title>
        <authorList>
            <person name="Greshake Tzovaras B."/>
            <person name="Segers F."/>
            <person name="Bicker A."/>
            <person name="Dal Grande F."/>
            <person name="Otte J."/>
            <person name="Hankeln T."/>
            <person name="Schmitt I."/>
            <person name="Ebersberger I."/>
        </authorList>
    </citation>
    <scope>NUCLEOTIDE SEQUENCE [LARGE SCALE GENOMIC DNA]</scope>
    <source>
        <strain evidence="3">A1-1</strain>
    </source>
</reference>
<feature type="transmembrane region" description="Helical" evidence="2">
    <location>
        <begin position="104"/>
        <end position="129"/>
    </location>
</feature>
<gene>
    <name evidence="3" type="ORF">FRX48_05708</name>
</gene>
<proteinExistence type="predicted"/>
<evidence type="ECO:0000256" key="2">
    <source>
        <dbReference type="SAM" id="Phobius"/>
    </source>
</evidence>
<keyword evidence="2" id="KW-1133">Transmembrane helix</keyword>
<accession>A0A5M8PLA9</accession>
<dbReference type="OrthoDB" id="5381672at2759"/>
<name>A0A5M8PLA9_9LECA</name>
<feature type="region of interest" description="Disordered" evidence="1">
    <location>
        <begin position="24"/>
        <end position="97"/>
    </location>
</feature>
<comment type="caution">
    <text evidence="3">The sequence shown here is derived from an EMBL/GenBank/DDBJ whole genome shotgun (WGS) entry which is preliminary data.</text>
</comment>
<keyword evidence="2" id="KW-0812">Transmembrane</keyword>
<feature type="transmembrane region" description="Helical" evidence="2">
    <location>
        <begin position="173"/>
        <end position="198"/>
    </location>
</feature>
<evidence type="ECO:0000313" key="4">
    <source>
        <dbReference type="Proteomes" id="UP000324767"/>
    </source>
</evidence>
<feature type="compositionally biased region" description="Basic and acidic residues" evidence="1">
    <location>
        <begin position="32"/>
        <end position="50"/>
    </location>
</feature>
<evidence type="ECO:0000313" key="3">
    <source>
        <dbReference type="EMBL" id="KAA6410287.1"/>
    </source>
</evidence>
<sequence length="851" mass="93045">MNLFCSWKLTGSKIVDMEIGPNTFPLRPLSRTSDDSYNRGHADEHEHERAPPSPLLQPTPASEADAFLQPRRSSSVSDQEHHGPDVAKKPPSRPPPSTTLHRSAYVLILVLLYAGLAVFAWVVTCILTFRPITAKHYGAWIFNKDNDGYGSVSAKYIPSLFTKNQRWYRAARVLQSIVSVLTIPLTSAVCSSAAVIFVQHNQKSFGLSIRQVMTLADKGWTDPATYARTFLTWKGWKRYGSSCLLLAMLLSILGGVISPLQEVFLSTKTIKIPTWPQAISELLDIPDQWHSANEEGSRDDNLIVVMTRGALTTATNTQPQAQLWQGAGFTCDTLKILDRAANGSSDGAIPSSCGKGVTFGNVSSLNDPFLAELPSGYNTGLILQFIPRINSTARYEVVSAAEYPTDCDTIPGAFSVDYGNVSTADNYTQRWTLQACMPADLRQSPWRSTRDRQDFSEELYINLTMKGFMNLPATPPEGSLHRVTVNTTAGYFELPNYMNGGVVGPLLAKDPNSLCGADCEMEGLGGNFVPDIYDHNIPNKTRRQVTSDDSAGSLALEQVFNKGPLLTTAMALFGEGSFLANRITWPQAYSGLNYTRNSSPGNAGACVDMAPLGFLLADEIGQNVIGNSIDICIRNTDGGIASSDLQYEITDWVENFRYDTERLTNAFTAAAFLANQAWMLHNDQHSLTVSYDLGVDTEVPVISDAGIILISALLGLDLLALLSMAVYACLSPRWTNQLDAFTMMRLGAAMADKVPLMVGRRTDKIAVLDEIPGWIGDVAEKDEEIGRLGLGAPVQVNRKRRYMCYDGDKEALSMQEQKALRERLKETREQGLAQGLAGVGATALDTVGIRT</sequence>
<feature type="compositionally biased region" description="Basic and acidic residues" evidence="1">
    <location>
        <begin position="78"/>
        <end position="88"/>
    </location>
</feature>
<dbReference type="AlphaFoldDB" id="A0A5M8PLA9"/>
<organism evidence="3 4">
    <name type="scientific">Lasallia pustulata</name>
    <dbReference type="NCBI Taxonomy" id="136370"/>
    <lineage>
        <taxon>Eukaryota</taxon>
        <taxon>Fungi</taxon>
        <taxon>Dikarya</taxon>
        <taxon>Ascomycota</taxon>
        <taxon>Pezizomycotina</taxon>
        <taxon>Lecanoromycetes</taxon>
        <taxon>OSLEUM clade</taxon>
        <taxon>Umbilicariomycetidae</taxon>
        <taxon>Umbilicariales</taxon>
        <taxon>Umbilicariaceae</taxon>
        <taxon>Lasallia</taxon>
    </lineage>
</organism>
<evidence type="ECO:0000256" key="1">
    <source>
        <dbReference type="SAM" id="MobiDB-lite"/>
    </source>
</evidence>